<feature type="compositionally biased region" description="Low complexity" evidence="1">
    <location>
        <begin position="44"/>
        <end position="53"/>
    </location>
</feature>
<dbReference type="Proteomes" id="UP000294513">
    <property type="component" value="Unassembled WGS sequence"/>
</dbReference>
<dbReference type="AlphaFoldDB" id="A0A4R5A428"/>
<dbReference type="InterPro" id="IPR054219">
    <property type="entry name" value="DUF6939"/>
</dbReference>
<evidence type="ECO:0000256" key="1">
    <source>
        <dbReference type="SAM" id="MobiDB-lite"/>
    </source>
</evidence>
<proteinExistence type="predicted"/>
<comment type="caution">
    <text evidence="2">The sequence shown here is derived from an EMBL/GenBank/DDBJ whole genome shotgun (WGS) entry which is preliminary data.</text>
</comment>
<dbReference type="EMBL" id="SMKU01000412">
    <property type="protein sequence ID" value="TDD65424.1"/>
    <property type="molecule type" value="Genomic_DNA"/>
</dbReference>
<feature type="compositionally biased region" description="Basic residues" evidence="1">
    <location>
        <begin position="89"/>
        <end position="111"/>
    </location>
</feature>
<feature type="non-terminal residue" evidence="2">
    <location>
        <position position="1"/>
    </location>
</feature>
<gene>
    <name evidence="2" type="ORF">E1298_41375</name>
</gene>
<name>A0A4R5A428_9ACTN</name>
<reference evidence="2 3" key="1">
    <citation type="submission" date="2019-03" db="EMBL/GenBank/DDBJ databases">
        <title>Draft genome sequences of novel Actinobacteria.</title>
        <authorList>
            <person name="Sahin N."/>
            <person name="Ay H."/>
            <person name="Saygin H."/>
        </authorList>
    </citation>
    <scope>NUCLEOTIDE SEQUENCE [LARGE SCALE GENOMIC DNA]</scope>
    <source>
        <strain evidence="2 3">H3C3</strain>
    </source>
</reference>
<accession>A0A4R5A428</accession>
<organism evidence="2 3">
    <name type="scientific">Actinomadura rubrisoli</name>
    <dbReference type="NCBI Taxonomy" id="2530368"/>
    <lineage>
        <taxon>Bacteria</taxon>
        <taxon>Bacillati</taxon>
        <taxon>Actinomycetota</taxon>
        <taxon>Actinomycetes</taxon>
        <taxon>Streptosporangiales</taxon>
        <taxon>Thermomonosporaceae</taxon>
        <taxon>Actinomadura</taxon>
    </lineage>
</organism>
<feature type="region of interest" description="Disordered" evidence="1">
    <location>
        <begin position="33"/>
        <end position="58"/>
    </location>
</feature>
<feature type="region of interest" description="Disordered" evidence="1">
    <location>
        <begin position="70"/>
        <end position="111"/>
    </location>
</feature>
<sequence>GALVLDVTSRGDEPWVRFSPFYPHGGYPCRSRRGGRRFGGGDQADGAQVRAGGRSPGGAWGRGAAVACGAGAAGRGGAPAGVTATPRWRGCRPRRPRRAGPPRWRRAASSR</sequence>
<evidence type="ECO:0000313" key="2">
    <source>
        <dbReference type="EMBL" id="TDD65424.1"/>
    </source>
</evidence>
<protein>
    <submittedName>
        <fullName evidence="2">Uncharacterized protein</fullName>
    </submittedName>
</protein>
<keyword evidence="3" id="KW-1185">Reference proteome</keyword>
<evidence type="ECO:0000313" key="3">
    <source>
        <dbReference type="Proteomes" id="UP000294513"/>
    </source>
</evidence>
<dbReference type="Pfam" id="PF22075">
    <property type="entry name" value="DUF6939"/>
    <property type="match status" value="1"/>
</dbReference>